<evidence type="ECO:0000313" key="12">
    <source>
        <dbReference type="Proteomes" id="UP000612362"/>
    </source>
</evidence>
<evidence type="ECO:0000256" key="5">
    <source>
        <dbReference type="ARBA" id="ARBA00022748"/>
    </source>
</evidence>
<dbReference type="AlphaFoldDB" id="A0A8J3MRE4"/>
<accession>A0A8J3MRE4</accession>
<evidence type="ECO:0000256" key="9">
    <source>
        <dbReference type="ARBA" id="ARBA00023136"/>
    </source>
</evidence>
<comment type="subcellular location">
    <subcellularLocation>
        <location evidence="1">Membrane</location>
    </subcellularLocation>
</comment>
<evidence type="ECO:0000256" key="2">
    <source>
        <dbReference type="ARBA" id="ARBA00022617"/>
    </source>
</evidence>
<keyword evidence="5" id="KW-0201">Cytochrome c-type biogenesis</keyword>
<evidence type="ECO:0000256" key="8">
    <source>
        <dbReference type="ARBA" id="ARBA00023004"/>
    </source>
</evidence>
<dbReference type="RefSeq" id="WP_220193165.1">
    <property type="nucleotide sequence ID" value="NZ_BNJF01000001.1"/>
</dbReference>
<dbReference type="GO" id="GO:0020037">
    <property type="term" value="F:heme binding"/>
    <property type="evidence" value="ECO:0007669"/>
    <property type="project" value="InterPro"/>
</dbReference>
<keyword evidence="7 10" id="KW-1133">Transmembrane helix</keyword>
<keyword evidence="2" id="KW-0349">Heme</keyword>
<feature type="transmembrane region" description="Helical" evidence="10">
    <location>
        <begin position="25"/>
        <end position="45"/>
    </location>
</feature>
<dbReference type="GO" id="GO:0005886">
    <property type="term" value="C:plasma membrane"/>
    <property type="evidence" value="ECO:0007669"/>
    <property type="project" value="InterPro"/>
</dbReference>
<dbReference type="Proteomes" id="UP000612362">
    <property type="component" value="Unassembled WGS sequence"/>
</dbReference>
<evidence type="ECO:0000256" key="6">
    <source>
        <dbReference type="ARBA" id="ARBA00022968"/>
    </source>
</evidence>
<name>A0A8J3MRE4_9CHLR</name>
<keyword evidence="6" id="KW-0735">Signal-anchor</keyword>
<evidence type="ECO:0000256" key="4">
    <source>
        <dbReference type="ARBA" id="ARBA00022723"/>
    </source>
</evidence>
<dbReference type="InterPro" id="IPR012340">
    <property type="entry name" value="NA-bd_OB-fold"/>
</dbReference>
<proteinExistence type="predicted"/>
<keyword evidence="8" id="KW-0408">Iron</keyword>
<organism evidence="11 12">
    <name type="scientific">Ktedonospora formicarum</name>
    <dbReference type="NCBI Taxonomy" id="2778364"/>
    <lineage>
        <taxon>Bacteria</taxon>
        <taxon>Bacillati</taxon>
        <taxon>Chloroflexota</taxon>
        <taxon>Ktedonobacteria</taxon>
        <taxon>Ktedonobacterales</taxon>
        <taxon>Ktedonobacteraceae</taxon>
        <taxon>Ktedonospora</taxon>
    </lineage>
</organism>
<dbReference type="PANTHER" id="PTHR34128">
    <property type="entry name" value="CYTOCHROME C-TYPE BIOGENESIS PROTEIN CCME HOMOLOG, MITOCHONDRIAL"/>
    <property type="match status" value="1"/>
</dbReference>
<dbReference type="InterPro" id="IPR036127">
    <property type="entry name" value="CcmE-like_sf"/>
</dbReference>
<evidence type="ECO:0000256" key="7">
    <source>
        <dbReference type="ARBA" id="ARBA00022989"/>
    </source>
</evidence>
<dbReference type="SUPFAM" id="SSF82093">
    <property type="entry name" value="Heme chaperone CcmE"/>
    <property type="match status" value="1"/>
</dbReference>
<dbReference type="EMBL" id="BNJF01000001">
    <property type="protein sequence ID" value="GHO43706.1"/>
    <property type="molecule type" value="Genomic_DNA"/>
</dbReference>
<dbReference type="Pfam" id="PF03100">
    <property type="entry name" value="CcmE"/>
    <property type="match status" value="1"/>
</dbReference>
<dbReference type="InterPro" id="IPR004329">
    <property type="entry name" value="CcmE"/>
</dbReference>
<dbReference type="GO" id="GO:0046872">
    <property type="term" value="F:metal ion binding"/>
    <property type="evidence" value="ECO:0007669"/>
    <property type="project" value="UniProtKB-KW"/>
</dbReference>
<protein>
    <submittedName>
        <fullName evidence="11">Cytochrome C biogenesis protein CcmE</fullName>
    </submittedName>
</protein>
<gene>
    <name evidence="11" type="primary">ccmE</name>
    <name evidence="11" type="ORF">KSX_18690</name>
</gene>
<evidence type="ECO:0000256" key="1">
    <source>
        <dbReference type="ARBA" id="ARBA00004370"/>
    </source>
</evidence>
<dbReference type="Gene3D" id="2.40.50.140">
    <property type="entry name" value="Nucleic acid-binding proteins"/>
    <property type="match status" value="1"/>
</dbReference>
<dbReference type="PANTHER" id="PTHR34128:SF2">
    <property type="entry name" value="CYTOCHROME C-TYPE BIOGENESIS PROTEIN CCME HOMOLOG, MITOCHONDRIAL"/>
    <property type="match status" value="1"/>
</dbReference>
<sequence length="155" mass="16674">MPPAIAIDGHKEKNTNLETRSKRRFPLAFLLVGLAILGAVIYLVYANTQTNAAYYMTVSELHTCANCATQSVRVAGVVQDGSIVRDDAHTSVRFTLVDGTQTLQVAYSGVVPDIFKAGVQVVVEGRYSGQGPFQAQTLLAKCPSKFQNATPTTQP</sequence>
<evidence type="ECO:0000256" key="3">
    <source>
        <dbReference type="ARBA" id="ARBA00022692"/>
    </source>
</evidence>
<dbReference type="GO" id="GO:0017003">
    <property type="term" value="P:protein-heme linkage"/>
    <property type="evidence" value="ECO:0007669"/>
    <property type="project" value="InterPro"/>
</dbReference>
<keyword evidence="3 10" id="KW-0812">Transmembrane</keyword>
<reference evidence="11" key="1">
    <citation type="submission" date="2020-10" db="EMBL/GenBank/DDBJ databases">
        <title>Taxonomic study of unclassified bacteria belonging to the class Ktedonobacteria.</title>
        <authorList>
            <person name="Yabe S."/>
            <person name="Wang C.M."/>
            <person name="Zheng Y."/>
            <person name="Sakai Y."/>
            <person name="Cavaletti L."/>
            <person name="Monciardini P."/>
            <person name="Donadio S."/>
        </authorList>
    </citation>
    <scope>NUCLEOTIDE SEQUENCE</scope>
    <source>
        <strain evidence="11">SOSP1-1</strain>
    </source>
</reference>
<evidence type="ECO:0000313" key="11">
    <source>
        <dbReference type="EMBL" id="GHO43706.1"/>
    </source>
</evidence>
<evidence type="ECO:0000256" key="10">
    <source>
        <dbReference type="SAM" id="Phobius"/>
    </source>
</evidence>
<keyword evidence="9 10" id="KW-0472">Membrane</keyword>
<comment type="caution">
    <text evidence="11">The sequence shown here is derived from an EMBL/GenBank/DDBJ whole genome shotgun (WGS) entry which is preliminary data.</text>
</comment>
<keyword evidence="12" id="KW-1185">Reference proteome</keyword>
<keyword evidence="4" id="KW-0479">Metal-binding</keyword>
<dbReference type="GO" id="GO:0017004">
    <property type="term" value="P:cytochrome complex assembly"/>
    <property type="evidence" value="ECO:0007669"/>
    <property type="project" value="UniProtKB-KW"/>
</dbReference>